<comment type="caution">
    <text evidence="2">The sequence shown here is derived from an EMBL/GenBank/DDBJ whole genome shotgun (WGS) entry which is preliminary data.</text>
</comment>
<evidence type="ECO:0000256" key="1">
    <source>
        <dbReference type="SAM" id="Phobius"/>
    </source>
</evidence>
<feature type="transmembrane region" description="Helical" evidence="1">
    <location>
        <begin position="12"/>
        <end position="33"/>
    </location>
</feature>
<keyword evidence="1" id="KW-0812">Transmembrane</keyword>
<dbReference type="AlphaFoldDB" id="A0A1F6BM50"/>
<keyword evidence="1" id="KW-1133">Transmembrane helix</keyword>
<organism evidence="2 3">
    <name type="scientific">Candidatus Jorgensenbacteria bacterium GWC1_48_12</name>
    <dbReference type="NCBI Taxonomy" id="1798469"/>
    <lineage>
        <taxon>Bacteria</taxon>
        <taxon>Candidatus Joergenseniibacteriota</taxon>
    </lineage>
</organism>
<sequence length="150" mass="16584">MNTNSEGVPSQVWWTLGIIVIGLLALGVWVAFFSGKAGDKAATQTAVPPSCEEWEAQYGVVSWDKFPEDTLHVGLGEEWVIRLHPTEASGWIILDPRARDNWTRPTGVTHMIFSDGLEITDAPGKTVERGRRNTFRTWGEGCLLVQVSGF</sequence>
<evidence type="ECO:0000313" key="2">
    <source>
        <dbReference type="EMBL" id="OGG37958.1"/>
    </source>
</evidence>
<dbReference type="Proteomes" id="UP000179324">
    <property type="component" value="Unassembled WGS sequence"/>
</dbReference>
<dbReference type="EMBL" id="MFKI01000042">
    <property type="protein sequence ID" value="OGG37958.1"/>
    <property type="molecule type" value="Genomic_DNA"/>
</dbReference>
<name>A0A1F6BM50_9BACT</name>
<proteinExistence type="predicted"/>
<reference evidence="2 3" key="1">
    <citation type="journal article" date="2016" name="Nat. Commun.">
        <title>Thousands of microbial genomes shed light on interconnected biogeochemical processes in an aquifer system.</title>
        <authorList>
            <person name="Anantharaman K."/>
            <person name="Brown C.T."/>
            <person name="Hug L.A."/>
            <person name="Sharon I."/>
            <person name="Castelle C.J."/>
            <person name="Probst A.J."/>
            <person name="Thomas B.C."/>
            <person name="Singh A."/>
            <person name="Wilkins M.J."/>
            <person name="Karaoz U."/>
            <person name="Brodie E.L."/>
            <person name="Williams K.H."/>
            <person name="Hubbard S.S."/>
            <person name="Banfield J.F."/>
        </authorList>
    </citation>
    <scope>NUCLEOTIDE SEQUENCE [LARGE SCALE GENOMIC DNA]</scope>
</reference>
<accession>A0A1F6BM50</accession>
<keyword evidence="1" id="KW-0472">Membrane</keyword>
<protein>
    <submittedName>
        <fullName evidence="2">Uncharacterized protein</fullName>
    </submittedName>
</protein>
<gene>
    <name evidence="2" type="ORF">A2127_00915</name>
</gene>
<evidence type="ECO:0000313" key="3">
    <source>
        <dbReference type="Proteomes" id="UP000179324"/>
    </source>
</evidence>